<accession>A0ABW3YKW0</accession>
<feature type="non-terminal residue" evidence="1">
    <location>
        <position position="732"/>
    </location>
</feature>
<sequence>MINVDGLDADLTDLGTALGLLVPGTGGKLRLDEAFFTDPWGRIGKLVSDDIQRAALVRAIVALLPQDDPRFPTIGRDPLGVRTRHVPLLAQDGKGQLFLIVREEGEGRLTLGLAAEGGPMAGGPGVTAQLDLLVADGDGLQPVAATPEHPVRLRVRTPLGDTGATAEASVLLVAPPHEAQTRLIVTITGLPGMSTPLVLDPGAGSAGAATLVTTLLRLVLAELSDTVPEPVRLVAEHLPGLLGLMPGLAPLPLDRLAEGPAAFRDWLARLATSRTDTGVPGLVAWLDSVGQLLGRPVSGRTELPTEADPIVFQLVDDPAVALTIGVRTDPATGGTALVWGARIGYAGTGVDARVDGDAVLLVMPLGDATPVTLFERLDLVVTAPATGGRLYPADGEAVGAFQVGRLRAGVRYSAADRAVRPLLELRDVHLDLDGTPTELPLVDLTDARSLTAAAQSLLTEAIDAGLGAAAGPVAALRRLVGLGTTPGVDPALPTTAPAAAVSAYYRALRTTSPGWAPLLADLARLAGVDTPTVVGAGPPAAPWPVDLPVFAGTALAVRLSLWDSGTPGAPVFTLGLGLAAGSALDPAQPWRADARLTLVSVPLAPDGGPATWLGSAAVAAAFAAVAPAVGGVTVHTDGVRVDVGWTLGTPITATATVRGLTVVVDETSYPLGDLRLPTAGPIDPTRPDLGLGIPVGTLWAALRALVSRVAYSWGGPAARDLLALVGVAGPDT</sequence>
<dbReference type="Proteomes" id="UP001597260">
    <property type="component" value="Unassembled WGS sequence"/>
</dbReference>
<proteinExistence type="predicted"/>
<evidence type="ECO:0008006" key="3">
    <source>
        <dbReference type="Google" id="ProtNLM"/>
    </source>
</evidence>
<comment type="caution">
    <text evidence="1">The sequence shown here is derived from an EMBL/GenBank/DDBJ whole genome shotgun (WGS) entry which is preliminary data.</text>
</comment>
<gene>
    <name evidence="1" type="ORF">ACFQ4H_23910</name>
</gene>
<name>A0ABW3YKW0_9ACTN</name>
<organism evidence="1 2">
    <name type="scientific">Micromonospora sonneratiae</name>
    <dbReference type="NCBI Taxonomy" id="1184706"/>
    <lineage>
        <taxon>Bacteria</taxon>
        <taxon>Bacillati</taxon>
        <taxon>Actinomycetota</taxon>
        <taxon>Actinomycetes</taxon>
        <taxon>Micromonosporales</taxon>
        <taxon>Micromonosporaceae</taxon>
        <taxon>Micromonospora</taxon>
    </lineage>
</organism>
<keyword evidence="2" id="KW-1185">Reference proteome</keyword>
<reference evidence="2" key="1">
    <citation type="journal article" date="2019" name="Int. J. Syst. Evol. Microbiol.">
        <title>The Global Catalogue of Microorganisms (GCM) 10K type strain sequencing project: providing services to taxonomists for standard genome sequencing and annotation.</title>
        <authorList>
            <consortium name="The Broad Institute Genomics Platform"/>
            <consortium name="The Broad Institute Genome Sequencing Center for Infectious Disease"/>
            <person name="Wu L."/>
            <person name="Ma J."/>
        </authorList>
    </citation>
    <scope>NUCLEOTIDE SEQUENCE [LARGE SCALE GENOMIC DNA]</scope>
    <source>
        <strain evidence="2">JCM 31037</strain>
    </source>
</reference>
<evidence type="ECO:0000313" key="2">
    <source>
        <dbReference type="Proteomes" id="UP001597260"/>
    </source>
</evidence>
<evidence type="ECO:0000313" key="1">
    <source>
        <dbReference type="EMBL" id="MFD1324137.1"/>
    </source>
</evidence>
<dbReference type="RefSeq" id="WP_377574274.1">
    <property type="nucleotide sequence ID" value="NZ_JBHTMP010000043.1"/>
</dbReference>
<dbReference type="EMBL" id="JBHTMP010000043">
    <property type="protein sequence ID" value="MFD1324137.1"/>
    <property type="molecule type" value="Genomic_DNA"/>
</dbReference>
<protein>
    <recommendedName>
        <fullName evidence="3">Phage tail protein domain-containing protein</fullName>
    </recommendedName>
</protein>